<evidence type="ECO:0000259" key="8">
    <source>
        <dbReference type="Pfam" id="PF00924"/>
    </source>
</evidence>
<keyword evidence="4 7" id="KW-0812">Transmembrane</keyword>
<evidence type="ECO:0000313" key="11">
    <source>
        <dbReference type="EMBL" id="HIQ71911.1"/>
    </source>
</evidence>
<dbReference type="GO" id="GO:0005886">
    <property type="term" value="C:plasma membrane"/>
    <property type="evidence" value="ECO:0007669"/>
    <property type="project" value="UniProtKB-SubCell"/>
</dbReference>
<dbReference type="Pfam" id="PF21088">
    <property type="entry name" value="MS_channel_1st"/>
    <property type="match status" value="1"/>
</dbReference>
<dbReference type="Proteomes" id="UP000886887">
    <property type="component" value="Unassembled WGS sequence"/>
</dbReference>
<feature type="transmembrane region" description="Helical" evidence="7">
    <location>
        <begin position="69"/>
        <end position="91"/>
    </location>
</feature>
<dbReference type="Pfam" id="PF00924">
    <property type="entry name" value="MS_channel_2nd"/>
    <property type="match status" value="1"/>
</dbReference>
<evidence type="ECO:0000256" key="3">
    <source>
        <dbReference type="ARBA" id="ARBA00022475"/>
    </source>
</evidence>
<comment type="caution">
    <text evidence="11">The sequence shown here is derived from an EMBL/GenBank/DDBJ whole genome shotgun (WGS) entry which is preliminary data.</text>
</comment>
<evidence type="ECO:0000259" key="10">
    <source>
        <dbReference type="Pfam" id="PF21088"/>
    </source>
</evidence>
<accession>A0A9D0ZB21</accession>
<comment type="subcellular location">
    <subcellularLocation>
        <location evidence="1">Cell membrane</location>
        <topology evidence="1">Multi-pass membrane protein</topology>
    </subcellularLocation>
</comment>
<dbReference type="SUPFAM" id="SSF82861">
    <property type="entry name" value="Mechanosensitive channel protein MscS (YggB), transmembrane region"/>
    <property type="match status" value="1"/>
</dbReference>
<dbReference type="InterPro" id="IPR006685">
    <property type="entry name" value="MscS_channel_2nd"/>
</dbReference>
<name>A0A9D0ZB21_9FIRM</name>
<gene>
    <name evidence="11" type="ORF">IAB73_06880</name>
</gene>
<dbReference type="InterPro" id="IPR049142">
    <property type="entry name" value="MS_channel_1st"/>
</dbReference>
<evidence type="ECO:0000256" key="2">
    <source>
        <dbReference type="ARBA" id="ARBA00008017"/>
    </source>
</evidence>
<dbReference type="PANTHER" id="PTHR30460">
    <property type="entry name" value="MODERATE CONDUCTANCE MECHANOSENSITIVE CHANNEL YBIO"/>
    <property type="match status" value="1"/>
</dbReference>
<feature type="transmembrane region" description="Helical" evidence="7">
    <location>
        <begin position="20"/>
        <end position="41"/>
    </location>
</feature>
<dbReference type="PANTHER" id="PTHR30460:SF0">
    <property type="entry name" value="MODERATE CONDUCTANCE MECHANOSENSITIVE CHANNEL YBIO"/>
    <property type="match status" value="1"/>
</dbReference>
<organism evidence="11 12">
    <name type="scientific">Candidatus Onthenecus intestinigallinarum</name>
    <dbReference type="NCBI Taxonomy" id="2840875"/>
    <lineage>
        <taxon>Bacteria</taxon>
        <taxon>Bacillati</taxon>
        <taxon>Bacillota</taxon>
        <taxon>Clostridia</taxon>
        <taxon>Eubacteriales</taxon>
        <taxon>Candidatus Onthenecus</taxon>
    </lineage>
</organism>
<evidence type="ECO:0000256" key="4">
    <source>
        <dbReference type="ARBA" id="ARBA00022692"/>
    </source>
</evidence>
<dbReference type="InterPro" id="IPR011066">
    <property type="entry name" value="MscS_channel_C_sf"/>
</dbReference>
<feature type="domain" description="Mechanosensitive ion channel MscS" evidence="8">
    <location>
        <begin position="115"/>
        <end position="179"/>
    </location>
</feature>
<evidence type="ECO:0000256" key="7">
    <source>
        <dbReference type="SAM" id="Phobius"/>
    </source>
</evidence>
<dbReference type="FunFam" id="2.30.30.60:FF:000001">
    <property type="entry name" value="MscS Mechanosensitive ion channel"/>
    <property type="match status" value="1"/>
</dbReference>
<dbReference type="SUPFAM" id="SSF50182">
    <property type="entry name" value="Sm-like ribonucleoproteins"/>
    <property type="match status" value="1"/>
</dbReference>
<evidence type="ECO:0000256" key="5">
    <source>
        <dbReference type="ARBA" id="ARBA00022989"/>
    </source>
</evidence>
<feature type="transmembrane region" description="Helical" evidence="7">
    <location>
        <begin position="97"/>
        <end position="127"/>
    </location>
</feature>
<dbReference type="AlphaFoldDB" id="A0A9D0ZB21"/>
<evidence type="ECO:0000256" key="1">
    <source>
        <dbReference type="ARBA" id="ARBA00004651"/>
    </source>
</evidence>
<feature type="domain" description="Mechanosensitive ion channel transmembrane helices 2/3" evidence="10">
    <location>
        <begin position="77"/>
        <end position="113"/>
    </location>
</feature>
<dbReference type="InterPro" id="IPR023408">
    <property type="entry name" value="MscS_beta-dom_sf"/>
</dbReference>
<comment type="similarity">
    <text evidence="2">Belongs to the MscS (TC 1.A.23) family.</text>
</comment>
<keyword evidence="5 7" id="KW-1133">Transmembrane helix</keyword>
<dbReference type="GO" id="GO:0008381">
    <property type="term" value="F:mechanosensitive monoatomic ion channel activity"/>
    <property type="evidence" value="ECO:0007669"/>
    <property type="project" value="InterPro"/>
</dbReference>
<dbReference type="InterPro" id="IPR049278">
    <property type="entry name" value="MS_channel_C"/>
</dbReference>
<evidence type="ECO:0000256" key="6">
    <source>
        <dbReference type="ARBA" id="ARBA00023136"/>
    </source>
</evidence>
<dbReference type="Pfam" id="PF21082">
    <property type="entry name" value="MS_channel_3rd"/>
    <property type="match status" value="1"/>
</dbReference>
<dbReference type="InterPro" id="IPR045276">
    <property type="entry name" value="YbiO_bact"/>
</dbReference>
<evidence type="ECO:0000313" key="12">
    <source>
        <dbReference type="Proteomes" id="UP000886887"/>
    </source>
</evidence>
<reference evidence="11" key="2">
    <citation type="journal article" date="2021" name="PeerJ">
        <title>Extensive microbial diversity within the chicken gut microbiome revealed by metagenomics and culture.</title>
        <authorList>
            <person name="Gilroy R."/>
            <person name="Ravi A."/>
            <person name="Getino M."/>
            <person name="Pursley I."/>
            <person name="Horton D.L."/>
            <person name="Alikhan N.F."/>
            <person name="Baker D."/>
            <person name="Gharbi K."/>
            <person name="Hall N."/>
            <person name="Watson M."/>
            <person name="Adriaenssens E.M."/>
            <person name="Foster-Nyarko E."/>
            <person name="Jarju S."/>
            <person name="Secka A."/>
            <person name="Antonio M."/>
            <person name="Oren A."/>
            <person name="Chaudhuri R.R."/>
            <person name="La Ragione R."/>
            <person name="Hildebrand F."/>
            <person name="Pallen M.J."/>
        </authorList>
    </citation>
    <scope>NUCLEOTIDE SEQUENCE</scope>
    <source>
        <strain evidence="11">ChiSxjej2B14-6234</strain>
    </source>
</reference>
<dbReference type="Gene3D" id="2.30.30.60">
    <property type="match status" value="1"/>
</dbReference>
<feature type="domain" description="Mechanosensitive ion channel MscS C-terminal" evidence="9">
    <location>
        <begin position="186"/>
        <end position="268"/>
    </location>
</feature>
<protein>
    <submittedName>
        <fullName evidence="11">Mechanosensitive ion channel family protein</fullName>
    </submittedName>
</protein>
<reference evidence="11" key="1">
    <citation type="submission" date="2020-10" db="EMBL/GenBank/DDBJ databases">
        <authorList>
            <person name="Gilroy R."/>
        </authorList>
    </citation>
    <scope>NUCLEOTIDE SEQUENCE</scope>
    <source>
        <strain evidence="11">ChiSxjej2B14-6234</strain>
    </source>
</reference>
<keyword evidence="6 7" id="KW-0472">Membrane</keyword>
<dbReference type="Gene3D" id="1.10.287.1260">
    <property type="match status" value="1"/>
</dbReference>
<dbReference type="InterPro" id="IPR010920">
    <property type="entry name" value="LSM_dom_sf"/>
</dbReference>
<sequence length="288" mass="30866">MDGFSLTALRDALLSGVLNWGGRILTAAAIVLCGVFVRKLLRLGVQRLTRLPGQRAQEAIRRHRALQTLLLHSVDAVVWFIIVVAAISALGVNVASILTVAGVGGIAIGLGAQSIVTDVLAGVLILLEEQYVVGDTVTLAGFTGAVERMSLRSTALRSFAGDLHVVPNGEIRNVTNHTRSFHRALVDLSVDYAEPLDRVQRVLEQTLAACFPGMEGLTAAPELLGVVDLADSGVVLRVCAECAPGEHWAVERKLRRLIKDAFDREGIVLSIPQRMVHLAPDARQTPDA</sequence>
<dbReference type="InterPro" id="IPR011014">
    <property type="entry name" value="MscS_channel_TM-2"/>
</dbReference>
<proteinExistence type="inferred from homology"/>
<dbReference type="EMBL" id="DVFJ01000022">
    <property type="protein sequence ID" value="HIQ71911.1"/>
    <property type="molecule type" value="Genomic_DNA"/>
</dbReference>
<keyword evidence="3" id="KW-1003">Cell membrane</keyword>
<evidence type="ECO:0000259" key="9">
    <source>
        <dbReference type="Pfam" id="PF21082"/>
    </source>
</evidence>
<dbReference type="Gene3D" id="3.30.70.100">
    <property type="match status" value="1"/>
</dbReference>
<dbReference type="SUPFAM" id="SSF82689">
    <property type="entry name" value="Mechanosensitive channel protein MscS (YggB), C-terminal domain"/>
    <property type="match status" value="1"/>
</dbReference>